<evidence type="ECO:0000256" key="4">
    <source>
        <dbReference type="ARBA" id="ARBA00022475"/>
    </source>
</evidence>
<comment type="caution">
    <text evidence="15">The sequence shown here is derived from an EMBL/GenBank/DDBJ whole genome shotgun (WGS) entry which is preliminary data.</text>
</comment>
<evidence type="ECO:0000256" key="3">
    <source>
        <dbReference type="ARBA" id="ARBA00022448"/>
    </source>
</evidence>
<feature type="transmembrane region" description="Helical" evidence="14">
    <location>
        <begin position="433"/>
        <end position="452"/>
    </location>
</feature>
<evidence type="ECO:0000256" key="9">
    <source>
        <dbReference type="ARBA" id="ARBA00023065"/>
    </source>
</evidence>
<feature type="transmembrane region" description="Helical" evidence="14">
    <location>
        <begin position="376"/>
        <end position="396"/>
    </location>
</feature>
<evidence type="ECO:0000256" key="10">
    <source>
        <dbReference type="ARBA" id="ARBA00023136"/>
    </source>
</evidence>
<dbReference type="InterPro" id="IPR011851">
    <property type="entry name" value="Na/Pro_symporter"/>
</dbReference>
<feature type="transmembrane region" description="Helical" evidence="14">
    <location>
        <begin position="246"/>
        <end position="269"/>
    </location>
</feature>
<evidence type="ECO:0000313" key="15">
    <source>
        <dbReference type="EMBL" id="TWJ12778.1"/>
    </source>
</evidence>
<feature type="transmembrane region" description="Helical" evidence="14">
    <location>
        <begin position="6"/>
        <end position="27"/>
    </location>
</feature>
<dbReference type="InterPro" id="IPR038377">
    <property type="entry name" value="Na/Glc_symporter_sf"/>
</dbReference>
<dbReference type="EMBL" id="VLLL01000006">
    <property type="protein sequence ID" value="TWJ12778.1"/>
    <property type="molecule type" value="Genomic_DNA"/>
</dbReference>
<keyword evidence="9 14" id="KW-0406">Ion transport</keyword>
<keyword evidence="14" id="KW-0029">Amino-acid transport</keyword>
<dbReference type="PANTHER" id="PTHR48086">
    <property type="entry name" value="SODIUM/PROLINE SYMPORTER-RELATED"/>
    <property type="match status" value="1"/>
</dbReference>
<dbReference type="CDD" id="cd11475">
    <property type="entry name" value="SLC5sbd_PutP"/>
    <property type="match status" value="1"/>
</dbReference>
<comment type="similarity">
    <text evidence="2 13">Belongs to the sodium:solute symporter (SSF) (TC 2.A.21) family.</text>
</comment>
<organism evidence="15 16">
    <name type="scientific">Stackebrandtia albiflava</name>
    <dbReference type="NCBI Taxonomy" id="406432"/>
    <lineage>
        <taxon>Bacteria</taxon>
        <taxon>Bacillati</taxon>
        <taxon>Actinomycetota</taxon>
        <taxon>Actinomycetes</taxon>
        <taxon>Glycomycetales</taxon>
        <taxon>Glycomycetaceae</taxon>
        <taxon>Stackebrandtia</taxon>
    </lineage>
</organism>
<dbReference type="Gene3D" id="1.20.1730.10">
    <property type="entry name" value="Sodium/glucose cotransporter"/>
    <property type="match status" value="1"/>
</dbReference>
<dbReference type="RefSeq" id="WP_244615860.1">
    <property type="nucleotide sequence ID" value="NZ_BAABIJ010000002.1"/>
</dbReference>
<dbReference type="AlphaFoldDB" id="A0A562V4N1"/>
<dbReference type="GO" id="GO:0005298">
    <property type="term" value="F:proline:sodium symporter activity"/>
    <property type="evidence" value="ECO:0007669"/>
    <property type="project" value="UniProtKB-UniRule"/>
</dbReference>
<dbReference type="PANTHER" id="PTHR48086:SF3">
    <property type="entry name" value="SODIUM_PROLINE SYMPORTER"/>
    <property type="match status" value="1"/>
</dbReference>
<feature type="transmembrane region" description="Helical" evidence="14">
    <location>
        <begin position="458"/>
        <end position="477"/>
    </location>
</feature>
<dbReference type="InterPro" id="IPR050277">
    <property type="entry name" value="Sodium:Solute_Symporter"/>
</dbReference>
<feature type="transmembrane region" description="Helical" evidence="14">
    <location>
        <begin position="162"/>
        <end position="183"/>
    </location>
</feature>
<keyword evidence="8 14" id="KW-0915">Sodium</keyword>
<keyword evidence="16" id="KW-1185">Reference proteome</keyword>
<dbReference type="GO" id="GO:0031402">
    <property type="term" value="F:sodium ion binding"/>
    <property type="evidence" value="ECO:0007669"/>
    <property type="project" value="UniProtKB-UniRule"/>
</dbReference>
<feature type="transmembrane region" description="Helical" evidence="14">
    <location>
        <begin position="75"/>
        <end position="94"/>
    </location>
</feature>
<evidence type="ECO:0000256" key="12">
    <source>
        <dbReference type="ARBA" id="ARBA00033708"/>
    </source>
</evidence>
<dbReference type="NCBIfam" id="TIGR02121">
    <property type="entry name" value="Na_Pro_sym"/>
    <property type="match status" value="1"/>
</dbReference>
<protein>
    <recommendedName>
        <fullName evidence="14">Sodium/proline symporter</fullName>
    </recommendedName>
    <alternativeName>
        <fullName evidence="14">Proline permease</fullName>
    </alternativeName>
</protein>
<keyword evidence="7 14" id="KW-1133">Transmembrane helix</keyword>
<sequence>MLDFSLPIAVVFPLYFAALIMVGVWVTRRNQSLGDYVLGGRDLTGPQAGLSAGASDMSGWLLIGFPGAVYATGVGATWIAVGLAVGTYLNWRFVAPRLRAYSERAGSVSLPGYLEERFEDRTRVLRIISAAVTLIFFTVYVSSGLVASGVLFGTILGVDSNVAATAVMVVIVVYTAFGGFRAVSRTHVLQASLMGFALVALPLGGLVVIGGFGGLGEDLARESGALLNPVTGAAFVEGTWSVGESIGFVAIVSGLAWGLGYPGQPHILARFMGIRSVADVAEARRIGTGWVVVVLLGATLVGLLGVSVLDAPLENPETVFIVVTEQLTSPWVSAILLTAILAAIISTADSQLLVSATTLTEDFYRAFLNRRAGDRMLVGVGRGMVVVVAVVAYALALGGGSVLQIVAYAWAGFGAAFGPVVILSLFWRGMTWAGALAGIVTGALVVLVWPLVDPLETGIYEIVPGCVAATFAAVVCGRMGRRPRRRWAGPTGQDDGGDPLTTTAERVIPKLFRTGGRSAR</sequence>
<dbReference type="PROSITE" id="PS50283">
    <property type="entry name" value="NA_SOLUT_SYMP_3"/>
    <property type="match status" value="1"/>
</dbReference>
<keyword evidence="11 14" id="KW-0739">Sodium transport</keyword>
<name>A0A562V4N1_9ACTN</name>
<feature type="transmembrane region" description="Helical" evidence="14">
    <location>
        <begin position="290"/>
        <end position="311"/>
    </location>
</feature>
<feature type="transmembrane region" description="Helical" evidence="14">
    <location>
        <begin position="127"/>
        <end position="156"/>
    </location>
</feature>
<dbReference type="GO" id="GO:0015824">
    <property type="term" value="P:proline transport"/>
    <property type="evidence" value="ECO:0007669"/>
    <property type="project" value="UniProtKB-UniRule"/>
</dbReference>
<dbReference type="GO" id="GO:0005886">
    <property type="term" value="C:plasma membrane"/>
    <property type="evidence" value="ECO:0007669"/>
    <property type="project" value="UniProtKB-SubCell"/>
</dbReference>
<keyword evidence="6 14" id="KW-0769">Symport</keyword>
<evidence type="ECO:0000256" key="5">
    <source>
        <dbReference type="ARBA" id="ARBA00022692"/>
    </source>
</evidence>
<evidence type="ECO:0000256" key="14">
    <source>
        <dbReference type="RuleBase" id="RU366012"/>
    </source>
</evidence>
<dbReference type="InterPro" id="IPR001734">
    <property type="entry name" value="Na/solute_symporter"/>
</dbReference>
<dbReference type="Proteomes" id="UP000321617">
    <property type="component" value="Unassembled WGS sequence"/>
</dbReference>
<comment type="subcellular location">
    <subcellularLocation>
        <location evidence="1 14">Cell membrane</location>
        <topology evidence="1 14">Multi-pass membrane protein</topology>
    </subcellularLocation>
</comment>
<reference evidence="15 16" key="1">
    <citation type="journal article" date="2013" name="Stand. Genomic Sci.">
        <title>Genomic Encyclopedia of Type Strains, Phase I: The one thousand microbial genomes (KMG-I) project.</title>
        <authorList>
            <person name="Kyrpides N.C."/>
            <person name="Woyke T."/>
            <person name="Eisen J.A."/>
            <person name="Garrity G."/>
            <person name="Lilburn T.G."/>
            <person name="Beck B.J."/>
            <person name="Whitman W.B."/>
            <person name="Hugenholtz P."/>
            <person name="Klenk H.P."/>
        </authorList>
    </citation>
    <scope>NUCLEOTIDE SEQUENCE [LARGE SCALE GENOMIC DNA]</scope>
    <source>
        <strain evidence="15 16">DSM 45044</strain>
    </source>
</reference>
<accession>A0A562V4N1</accession>
<evidence type="ECO:0000256" key="7">
    <source>
        <dbReference type="ARBA" id="ARBA00022989"/>
    </source>
</evidence>
<feature type="transmembrane region" description="Helical" evidence="14">
    <location>
        <begin position="402"/>
        <end position="426"/>
    </location>
</feature>
<comment type="function">
    <text evidence="14">Catalyzes the sodium-dependent uptake of extracellular L-proline.</text>
</comment>
<gene>
    <name evidence="15" type="ORF">LX16_3542</name>
</gene>
<dbReference type="GO" id="GO:0015193">
    <property type="term" value="F:L-proline transmembrane transporter activity"/>
    <property type="evidence" value="ECO:0007669"/>
    <property type="project" value="TreeGrafter"/>
</dbReference>
<evidence type="ECO:0000256" key="13">
    <source>
        <dbReference type="RuleBase" id="RU362091"/>
    </source>
</evidence>
<keyword evidence="5 14" id="KW-0812">Transmembrane</keyword>
<evidence type="ECO:0000256" key="2">
    <source>
        <dbReference type="ARBA" id="ARBA00006434"/>
    </source>
</evidence>
<evidence type="ECO:0000313" key="16">
    <source>
        <dbReference type="Proteomes" id="UP000321617"/>
    </source>
</evidence>
<dbReference type="NCBIfam" id="TIGR00813">
    <property type="entry name" value="sss"/>
    <property type="match status" value="1"/>
</dbReference>
<evidence type="ECO:0000256" key="8">
    <source>
        <dbReference type="ARBA" id="ARBA00023053"/>
    </source>
</evidence>
<proteinExistence type="inferred from homology"/>
<keyword evidence="3 14" id="KW-0813">Transport</keyword>
<evidence type="ECO:0000256" key="6">
    <source>
        <dbReference type="ARBA" id="ARBA00022847"/>
    </source>
</evidence>
<evidence type="ECO:0000256" key="11">
    <source>
        <dbReference type="ARBA" id="ARBA00023201"/>
    </source>
</evidence>
<dbReference type="Pfam" id="PF00474">
    <property type="entry name" value="SSF"/>
    <property type="match status" value="1"/>
</dbReference>
<keyword evidence="4 14" id="KW-1003">Cell membrane</keyword>
<feature type="transmembrane region" description="Helical" evidence="14">
    <location>
        <begin position="195"/>
        <end position="215"/>
    </location>
</feature>
<feature type="transmembrane region" description="Helical" evidence="14">
    <location>
        <begin position="331"/>
        <end position="355"/>
    </location>
</feature>
<comment type="catalytic activity">
    <reaction evidence="12">
        <text>L-proline(in) + Na(+)(in) = L-proline(out) + Na(+)(out)</text>
        <dbReference type="Rhea" id="RHEA:28967"/>
        <dbReference type="ChEBI" id="CHEBI:29101"/>
        <dbReference type="ChEBI" id="CHEBI:60039"/>
    </reaction>
</comment>
<evidence type="ECO:0000256" key="1">
    <source>
        <dbReference type="ARBA" id="ARBA00004651"/>
    </source>
</evidence>
<keyword evidence="10 14" id="KW-0472">Membrane</keyword>